<evidence type="ECO:0000313" key="3">
    <source>
        <dbReference type="Proteomes" id="UP000051870"/>
    </source>
</evidence>
<dbReference type="EMBL" id="CYTW01000006">
    <property type="protein sequence ID" value="CUK12941.1"/>
    <property type="molecule type" value="Genomic_DNA"/>
</dbReference>
<dbReference type="InterPro" id="IPR028992">
    <property type="entry name" value="Hedgehog/Intein_dom"/>
</dbReference>
<dbReference type="Pfam" id="PF13403">
    <property type="entry name" value="Hint_2"/>
    <property type="match status" value="1"/>
</dbReference>
<dbReference type="InterPro" id="IPR036844">
    <property type="entry name" value="Hint_dom_sf"/>
</dbReference>
<dbReference type="AlphaFoldDB" id="A0A0P1IH97"/>
<dbReference type="SUPFAM" id="SSF51294">
    <property type="entry name" value="Hedgehog/intein (Hint) domain"/>
    <property type="match status" value="1"/>
</dbReference>
<keyword evidence="3" id="KW-1185">Reference proteome</keyword>
<sequence>MTWLAIADRNSQFFSANGISNSGKDAVSPEADLEQVLETGSLLMETRLSPYDRPQLLLGLERAFEHALKFSIRAIPGAGVHLVHSRGKDVFHGVLSHDSLSRTDILRITYSWDMRHRKARLAVERPDNGKAFQVILDNPLPITLSDVRELTKNRALRSISEDVLFFAVSDRIEPIGPMPGMTASTPVATPFGYRAMGDLKRGDLVETLNGNMVPVLQVVRRTVPAKGLFEPVRLRTPYFGLVQDMVVAPEQRLVIGGSRVEYMFGAEHVLVPARHLVNGSAAIRETNHALVTYTQVLLPDHEAIHAAGTFLESFNIGRIRRKRDLLRSSLLSQFEQSTLPEHSTTAFPVLRSFEALVLAEQRAA</sequence>
<organism evidence="2 3">
    <name type="scientific">Shimia thalassica</name>
    <dbReference type="NCBI Taxonomy" id="1715693"/>
    <lineage>
        <taxon>Bacteria</taxon>
        <taxon>Pseudomonadati</taxon>
        <taxon>Pseudomonadota</taxon>
        <taxon>Alphaproteobacteria</taxon>
        <taxon>Rhodobacterales</taxon>
        <taxon>Roseobacteraceae</taxon>
    </lineage>
</organism>
<proteinExistence type="predicted"/>
<dbReference type="RefSeq" id="WP_058312906.1">
    <property type="nucleotide sequence ID" value="NZ_CYTW01000006.1"/>
</dbReference>
<evidence type="ECO:0000313" key="2">
    <source>
        <dbReference type="EMBL" id="CUK12941.1"/>
    </source>
</evidence>
<accession>A0A0P1IH97</accession>
<dbReference type="STRING" id="1715693.PH7735_03740"/>
<dbReference type="Proteomes" id="UP000051870">
    <property type="component" value="Unassembled WGS sequence"/>
</dbReference>
<name>A0A0P1IH97_9RHOB</name>
<evidence type="ECO:0000259" key="1">
    <source>
        <dbReference type="Pfam" id="PF13403"/>
    </source>
</evidence>
<feature type="domain" description="Hedgehog/Intein (Hint)" evidence="1">
    <location>
        <begin position="181"/>
        <end position="317"/>
    </location>
</feature>
<reference evidence="3" key="1">
    <citation type="submission" date="2015-09" db="EMBL/GenBank/DDBJ databases">
        <authorList>
            <person name="Rodrigo-Torres Lidia"/>
            <person name="Arahal R.David."/>
        </authorList>
    </citation>
    <scope>NUCLEOTIDE SEQUENCE [LARGE SCALE GENOMIC DNA]</scope>
    <source>
        <strain evidence="3">CECT 7735</strain>
    </source>
</reference>
<dbReference type="GeneID" id="83882713"/>
<protein>
    <recommendedName>
        <fullName evidence="1">Hedgehog/Intein (Hint) domain-containing protein</fullName>
    </recommendedName>
</protein>
<gene>
    <name evidence="2" type="ORF">PH7735_03740</name>
</gene>